<keyword evidence="11" id="KW-0597">Phosphoprotein</keyword>
<dbReference type="EMBL" id="OZ035839">
    <property type="protein sequence ID" value="CAL1585589.1"/>
    <property type="molecule type" value="Genomic_DNA"/>
</dbReference>
<feature type="domain" description="Protein kinase" evidence="35">
    <location>
        <begin position="8"/>
        <end position="271"/>
    </location>
</feature>
<evidence type="ECO:0000256" key="29">
    <source>
        <dbReference type="ARBA" id="ARBA00047899"/>
    </source>
</evidence>
<evidence type="ECO:0000256" key="23">
    <source>
        <dbReference type="ARBA" id="ARBA00023054"/>
    </source>
</evidence>
<keyword evidence="10" id="KW-0723">Serine/threonine-protein kinase</keyword>
<evidence type="ECO:0000256" key="2">
    <source>
        <dbReference type="ARBA" id="ARBA00004300"/>
    </source>
</evidence>
<dbReference type="FunFam" id="3.30.200.20:FF:000310">
    <property type="entry name" value="serine/threonine-protein kinase Nek2"/>
    <property type="match status" value="1"/>
</dbReference>
<evidence type="ECO:0000256" key="31">
    <source>
        <dbReference type="ARBA" id="ARBA00067730"/>
    </source>
</evidence>
<keyword evidence="24" id="KW-0206">Cytoskeleton</keyword>
<evidence type="ECO:0000256" key="33">
    <source>
        <dbReference type="SAM" id="Coils"/>
    </source>
</evidence>
<dbReference type="EC" id="2.7.11.1" evidence="7"/>
<dbReference type="GO" id="GO:0051301">
    <property type="term" value="P:cell division"/>
    <property type="evidence" value="ECO:0007669"/>
    <property type="project" value="UniProtKB-KW"/>
</dbReference>
<keyword evidence="27" id="KW-0131">Cell cycle</keyword>
<keyword evidence="23 33" id="KW-0175">Coiled coil</keyword>
<dbReference type="PROSITE" id="PS50011">
    <property type="entry name" value="PROTEIN_KINASE_DOM"/>
    <property type="match status" value="1"/>
</dbReference>
<dbReference type="InterPro" id="IPR008271">
    <property type="entry name" value="Ser/Thr_kinase_AS"/>
</dbReference>
<evidence type="ECO:0000256" key="15">
    <source>
        <dbReference type="ARBA" id="ARBA00022723"/>
    </source>
</evidence>
<dbReference type="GO" id="GO:0005813">
    <property type="term" value="C:centrosome"/>
    <property type="evidence" value="ECO:0007669"/>
    <property type="project" value="UniProtKB-SubCell"/>
</dbReference>
<keyword evidence="20" id="KW-0995">Kinetochore</keyword>
<keyword evidence="13" id="KW-0808">Transferase</keyword>
<keyword evidence="22" id="KW-0460">Magnesium</keyword>
<dbReference type="GO" id="GO:0051321">
    <property type="term" value="P:meiotic cell cycle"/>
    <property type="evidence" value="ECO:0007669"/>
    <property type="project" value="UniProtKB-KW"/>
</dbReference>
<evidence type="ECO:0000256" key="3">
    <source>
        <dbReference type="ARBA" id="ARBA00004604"/>
    </source>
</evidence>
<keyword evidence="26" id="KW-0469">Meiosis</keyword>
<proteinExistence type="inferred from homology"/>
<evidence type="ECO:0000256" key="12">
    <source>
        <dbReference type="ARBA" id="ARBA00022618"/>
    </source>
</evidence>
<name>A0AAV2KC80_KNICA</name>
<dbReference type="GO" id="GO:0051225">
    <property type="term" value="P:spindle assembly"/>
    <property type="evidence" value="ECO:0007669"/>
    <property type="project" value="UniProtKB-ARBA"/>
</dbReference>
<comment type="similarity">
    <text evidence="6">Belongs to the protein kinase superfamily. NEK Ser/Thr protein kinase family. NIMA subfamily.</text>
</comment>
<keyword evidence="15" id="KW-0479">Metal-binding</keyword>
<dbReference type="GO" id="GO:0046872">
    <property type="term" value="F:metal ion binding"/>
    <property type="evidence" value="ECO:0007669"/>
    <property type="project" value="UniProtKB-KW"/>
</dbReference>
<keyword evidence="8" id="KW-0158">Chromosome</keyword>
<evidence type="ECO:0000256" key="24">
    <source>
        <dbReference type="ARBA" id="ARBA00023212"/>
    </source>
</evidence>
<keyword evidence="37" id="KW-1185">Reference proteome</keyword>
<reference evidence="36 37" key="1">
    <citation type="submission" date="2024-04" db="EMBL/GenBank/DDBJ databases">
        <authorList>
            <person name="Waldvogel A.-M."/>
            <person name="Schoenle A."/>
        </authorList>
    </citation>
    <scope>NUCLEOTIDE SEQUENCE [LARGE SCALE GENOMIC DNA]</scope>
</reference>
<evidence type="ECO:0000256" key="30">
    <source>
        <dbReference type="ARBA" id="ARBA00048679"/>
    </source>
</evidence>
<gene>
    <name evidence="36" type="ORF">KC01_LOCUS15801</name>
</gene>
<dbReference type="PANTHER" id="PTHR44899:SF10">
    <property type="entry name" value="NIMA-RELATED KINASE 2"/>
    <property type="match status" value="1"/>
</dbReference>
<evidence type="ECO:0000256" key="22">
    <source>
        <dbReference type="ARBA" id="ARBA00022842"/>
    </source>
</evidence>
<dbReference type="GO" id="GO:0005730">
    <property type="term" value="C:nucleolus"/>
    <property type="evidence" value="ECO:0007669"/>
    <property type="project" value="UniProtKB-SubCell"/>
</dbReference>
<evidence type="ECO:0000256" key="34">
    <source>
        <dbReference type="SAM" id="MobiDB-lite"/>
    </source>
</evidence>
<keyword evidence="19" id="KW-0159">Chromosome partition</keyword>
<evidence type="ECO:0000256" key="26">
    <source>
        <dbReference type="ARBA" id="ARBA00023254"/>
    </source>
</evidence>
<dbReference type="GO" id="GO:0005524">
    <property type="term" value="F:ATP binding"/>
    <property type="evidence" value="ECO:0007669"/>
    <property type="project" value="UniProtKB-KW"/>
</dbReference>
<keyword evidence="21" id="KW-0067">ATP-binding</keyword>
<evidence type="ECO:0000256" key="21">
    <source>
        <dbReference type="ARBA" id="ARBA00022840"/>
    </source>
</evidence>
<dbReference type="Pfam" id="PF00069">
    <property type="entry name" value="Pkinase"/>
    <property type="match status" value="1"/>
</dbReference>
<evidence type="ECO:0000256" key="13">
    <source>
        <dbReference type="ARBA" id="ARBA00022679"/>
    </source>
</evidence>
<dbReference type="InterPro" id="IPR000719">
    <property type="entry name" value="Prot_kinase_dom"/>
</dbReference>
<keyword evidence="25" id="KW-0539">Nucleus</keyword>
<keyword evidence="18" id="KW-0418">Kinase</keyword>
<organism evidence="36 37">
    <name type="scientific">Knipowitschia caucasica</name>
    <name type="common">Caucasian dwarf goby</name>
    <name type="synonym">Pomatoschistus caucasicus</name>
    <dbReference type="NCBI Taxonomy" id="637954"/>
    <lineage>
        <taxon>Eukaryota</taxon>
        <taxon>Metazoa</taxon>
        <taxon>Chordata</taxon>
        <taxon>Craniata</taxon>
        <taxon>Vertebrata</taxon>
        <taxon>Euteleostomi</taxon>
        <taxon>Actinopterygii</taxon>
        <taxon>Neopterygii</taxon>
        <taxon>Teleostei</taxon>
        <taxon>Neoteleostei</taxon>
        <taxon>Acanthomorphata</taxon>
        <taxon>Gobiaria</taxon>
        <taxon>Gobiiformes</taxon>
        <taxon>Gobioidei</taxon>
        <taxon>Gobiidae</taxon>
        <taxon>Gobiinae</taxon>
        <taxon>Knipowitschia</taxon>
    </lineage>
</organism>
<evidence type="ECO:0000313" key="36">
    <source>
        <dbReference type="EMBL" id="CAL1585589.1"/>
    </source>
</evidence>
<feature type="region of interest" description="Disordered" evidence="34">
    <location>
        <begin position="274"/>
        <end position="516"/>
    </location>
</feature>
<comment type="subcellular location">
    <subcellularLocation>
        <location evidence="4">Chromosome</location>
        <location evidence="4">Centromere</location>
        <location evidence="4">Kinetochore</location>
    </subcellularLocation>
    <subcellularLocation>
        <location evidence="2">Cytoplasm</location>
        <location evidence="2">Cytoskeleton</location>
        <location evidence="2">Microtubule organizing center</location>
        <location evidence="2">Centrosome</location>
    </subcellularLocation>
    <subcellularLocation>
        <location evidence="5">Cytoplasm</location>
        <location evidence="5">Cytoskeleton</location>
        <location evidence="5">Spindle pole</location>
    </subcellularLocation>
    <subcellularLocation>
        <location evidence="3">Nucleus</location>
        <location evidence="3">Nucleolus</location>
    </subcellularLocation>
</comment>
<dbReference type="Gene3D" id="3.30.200.20">
    <property type="entry name" value="Phosphorylase Kinase, domain 1"/>
    <property type="match status" value="2"/>
</dbReference>
<accession>A0AAV2KC80</accession>
<dbReference type="InterPro" id="IPR011009">
    <property type="entry name" value="Kinase-like_dom_sf"/>
</dbReference>
<evidence type="ECO:0000256" key="11">
    <source>
        <dbReference type="ARBA" id="ARBA00022553"/>
    </source>
</evidence>
<dbReference type="GO" id="GO:0000776">
    <property type="term" value="C:kinetochore"/>
    <property type="evidence" value="ECO:0007669"/>
    <property type="project" value="UniProtKB-KW"/>
</dbReference>
<dbReference type="GO" id="GO:0005874">
    <property type="term" value="C:microtubule"/>
    <property type="evidence" value="ECO:0007669"/>
    <property type="project" value="UniProtKB-KW"/>
</dbReference>
<comment type="catalytic activity">
    <reaction evidence="29">
        <text>L-threonyl-[protein] + ATP = O-phospho-L-threonyl-[protein] + ADP + H(+)</text>
        <dbReference type="Rhea" id="RHEA:46608"/>
        <dbReference type="Rhea" id="RHEA-COMP:11060"/>
        <dbReference type="Rhea" id="RHEA-COMP:11605"/>
        <dbReference type="ChEBI" id="CHEBI:15378"/>
        <dbReference type="ChEBI" id="CHEBI:30013"/>
        <dbReference type="ChEBI" id="CHEBI:30616"/>
        <dbReference type="ChEBI" id="CHEBI:61977"/>
        <dbReference type="ChEBI" id="CHEBI:456216"/>
        <dbReference type="EC" id="2.7.11.1"/>
    </reaction>
</comment>
<protein>
    <recommendedName>
        <fullName evidence="31">Serine/threonine-protein kinase Nek2</fullName>
        <ecNumber evidence="7">2.7.11.1</ecNumber>
    </recommendedName>
    <alternativeName>
        <fullName evidence="32">Never in mitosis A-related kinase 2</fullName>
    </alternativeName>
</protein>
<keyword evidence="28" id="KW-0137">Centromere</keyword>
<dbReference type="AlphaFoldDB" id="A0AAV2KC80"/>
<feature type="compositionally biased region" description="Basic and acidic residues" evidence="34">
    <location>
        <begin position="275"/>
        <end position="509"/>
    </location>
</feature>
<evidence type="ECO:0000313" key="37">
    <source>
        <dbReference type="Proteomes" id="UP001497482"/>
    </source>
</evidence>
<evidence type="ECO:0000256" key="27">
    <source>
        <dbReference type="ARBA" id="ARBA00023306"/>
    </source>
</evidence>
<keyword evidence="14" id="KW-0493">Microtubule</keyword>
<feature type="coiled-coil region" evidence="33">
    <location>
        <begin position="518"/>
        <end position="545"/>
    </location>
</feature>
<evidence type="ECO:0000256" key="18">
    <source>
        <dbReference type="ARBA" id="ARBA00022777"/>
    </source>
</evidence>
<evidence type="ECO:0000256" key="4">
    <source>
        <dbReference type="ARBA" id="ARBA00004629"/>
    </source>
</evidence>
<keyword evidence="9" id="KW-0963">Cytoplasm</keyword>
<evidence type="ECO:0000259" key="35">
    <source>
        <dbReference type="PROSITE" id="PS50011"/>
    </source>
</evidence>
<evidence type="ECO:0000256" key="9">
    <source>
        <dbReference type="ARBA" id="ARBA00022490"/>
    </source>
</evidence>
<dbReference type="GO" id="GO:0000922">
    <property type="term" value="C:spindle pole"/>
    <property type="evidence" value="ECO:0007669"/>
    <property type="project" value="UniProtKB-SubCell"/>
</dbReference>
<evidence type="ECO:0000256" key="1">
    <source>
        <dbReference type="ARBA" id="ARBA00001946"/>
    </source>
</evidence>
<dbReference type="SMART" id="SM00220">
    <property type="entry name" value="S_TKc"/>
    <property type="match status" value="1"/>
</dbReference>
<dbReference type="FunFam" id="1.10.510.10:FF:000356">
    <property type="entry name" value="Serine/threonine-protein kinase Nek2"/>
    <property type="match status" value="1"/>
</dbReference>
<evidence type="ECO:0000256" key="19">
    <source>
        <dbReference type="ARBA" id="ARBA00022829"/>
    </source>
</evidence>
<evidence type="ECO:0000256" key="17">
    <source>
        <dbReference type="ARBA" id="ARBA00022776"/>
    </source>
</evidence>
<dbReference type="CDD" id="cd08217">
    <property type="entry name" value="STKc_Nek2"/>
    <property type="match status" value="1"/>
</dbReference>
<evidence type="ECO:0000256" key="16">
    <source>
        <dbReference type="ARBA" id="ARBA00022741"/>
    </source>
</evidence>
<dbReference type="Gene3D" id="1.10.510.10">
    <property type="entry name" value="Transferase(Phosphotransferase) domain 1"/>
    <property type="match status" value="1"/>
</dbReference>
<dbReference type="GO" id="GO:0000278">
    <property type="term" value="P:mitotic cell cycle"/>
    <property type="evidence" value="ECO:0007669"/>
    <property type="project" value="UniProtKB-ARBA"/>
</dbReference>
<evidence type="ECO:0000256" key="14">
    <source>
        <dbReference type="ARBA" id="ARBA00022701"/>
    </source>
</evidence>
<sequence>MPSRVWDYEVLFTIGSGSYGRCQKIRRKSDGKVLVWKELDYGTMGDSEKQMLVSEVNLLRELRHPNIVRYYDRIIERSSSTLYIVMEHCEGGDLATLISQSIKDRRYLEESFVVRVLVQLTLALQECHRRSDSRATVLHRDLKPANIFLDRKQNVKLGDFGLARILNHDTSFAKTFVGTPYYMSPEQMNRMSYNEKSDIWSLGCLLYELCALSPPFTAFNQNDLAEKIREGRFRRIPYRYSEELNSLICNMLQLKDYLRPSVESILQSSLLSKALSEEQRKDQEKTRERNQEKTRERDQEKTRERDQEKTRERDQEKTRERDQEKTRERDQEKTRERDQEKTRERDQEKTRERDQEKTRERDQEKTRERDQEKARERDQEKTRERNQEKTRERNQEKTRERDQEKTRERDHEETRERDQEKARERDQEETRERDQEKARERVQEKTRERDQEKTRERDQAKTRERGQEETRERDQEKTRERDQEKARERDQEKARKRGQEKARERDQEKTPTASKFELRLREQAVKEQERALKEREERLERREQELCVRERFCDHKLERAESLLRTYSCLHQLRELSPLCPQNTDLTDTSPSKKKVHFAAESKENMRPHELLRRRPQTRTQTQTHTLSDMDQVFQGKIRPLLGLR</sequence>
<keyword evidence="12" id="KW-0132">Cell division</keyword>
<dbReference type="PANTHER" id="PTHR44899">
    <property type="entry name" value="CAMK FAMILY PROTEIN KINASE"/>
    <property type="match status" value="1"/>
</dbReference>
<evidence type="ECO:0000256" key="5">
    <source>
        <dbReference type="ARBA" id="ARBA00004647"/>
    </source>
</evidence>
<dbReference type="FunFam" id="3.30.200.20:FF:000151">
    <property type="entry name" value="G2-specific protein kinase nimA"/>
    <property type="match status" value="1"/>
</dbReference>
<comment type="catalytic activity">
    <reaction evidence="30">
        <text>L-seryl-[protein] + ATP = O-phospho-L-seryl-[protein] + ADP + H(+)</text>
        <dbReference type="Rhea" id="RHEA:17989"/>
        <dbReference type="Rhea" id="RHEA-COMP:9863"/>
        <dbReference type="Rhea" id="RHEA-COMP:11604"/>
        <dbReference type="ChEBI" id="CHEBI:15378"/>
        <dbReference type="ChEBI" id="CHEBI:29999"/>
        <dbReference type="ChEBI" id="CHEBI:30616"/>
        <dbReference type="ChEBI" id="CHEBI:83421"/>
        <dbReference type="ChEBI" id="CHEBI:456216"/>
        <dbReference type="EC" id="2.7.11.1"/>
    </reaction>
</comment>
<evidence type="ECO:0000256" key="32">
    <source>
        <dbReference type="ARBA" id="ARBA00082682"/>
    </source>
</evidence>
<dbReference type="Proteomes" id="UP001497482">
    <property type="component" value="Chromosome 17"/>
</dbReference>
<evidence type="ECO:0000256" key="8">
    <source>
        <dbReference type="ARBA" id="ARBA00022454"/>
    </source>
</evidence>
<dbReference type="PROSITE" id="PS00108">
    <property type="entry name" value="PROTEIN_KINASE_ST"/>
    <property type="match status" value="1"/>
</dbReference>
<dbReference type="GO" id="GO:0004674">
    <property type="term" value="F:protein serine/threonine kinase activity"/>
    <property type="evidence" value="ECO:0007669"/>
    <property type="project" value="UniProtKB-KW"/>
</dbReference>
<dbReference type="SUPFAM" id="SSF56112">
    <property type="entry name" value="Protein kinase-like (PK-like)"/>
    <property type="match status" value="1"/>
</dbReference>
<evidence type="ECO:0000256" key="7">
    <source>
        <dbReference type="ARBA" id="ARBA00012513"/>
    </source>
</evidence>
<evidence type="ECO:0000256" key="20">
    <source>
        <dbReference type="ARBA" id="ARBA00022838"/>
    </source>
</evidence>
<keyword evidence="16" id="KW-0547">Nucleotide-binding</keyword>
<evidence type="ECO:0000256" key="6">
    <source>
        <dbReference type="ARBA" id="ARBA00010886"/>
    </source>
</evidence>
<evidence type="ECO:0000256" key="10">
    <source>
        <dbReference type="ARBA" id="ARBA00022527"/>
    </source>
</evidence>
<evidence type="ECO:0000256" key="25">
    <source>
        <dbReference type="ARBA" id="ARBA00023242"/>
    </source>
</evidence>
<dbReference type="InterPro" id="IPR051131">
    <property type="entry name" value="NEK_Ser/Thr_kinase_NIMA"/>
</dbReference>
<comment type="cofactor">
    <cofactor evidence="1">
        <name>Mg(2+)</name>
        <dbReference type="ChEBI" id="CHEBI:18420"/>
    </cofactor>
</comment>
<evidence type="ECO:0000256" key="28">
    <source>
        <dbReference type="ARBA" id="ARBA00023328"/>
    </source>
</evidence>
<keyword evidence="17" id="KW-0498">Mitosis</keyword>